<dbReference type="AlphaFoldDB" id="A0AA35V3U3"/>
<feature type="compositionally biased region" description="Basic residues" evidence="2">
    <location>
        <begin position="114"/>
        <end position="125"/>
    </location>
</feature>
<name>A0AA35V3U3_LACSI</name>
<sequence>MEEIDQESMKHMCKYCNKSFPCGRSLGGHMRSHVISSTDHHHHHHQVGNKTCSTVLDKLCKECGKGFQSWKALFGHMKCHSIKLLNNKNKNIASLNRDSWISYSDNENSDAKNRQIKRSRNRRNKSNNASTSMVSEIQQEPETDVAISLMMLSRDLGKWGNELESTDQYNSSVLVNLSKDLIGNGSKMKKLAETQVGFDFLGRSEVGSIKHDKLDSGFGEFEDSSKRKFECVACNKSFHSYQALGGHKASHSKLKGDFDSKIQNENKPVLDHDQTIKGFDPKTSKGHQELSSFDLGVGCLKKKKVVLGAHECPICLKMFSSGQALGGHKRSHLISEAKMNKENTNVIKKRNHLFCETRGFLDLNMPPEDEEEEEMVMSSSTTEYKSYFWEDGSNHHSHESTLLGSL</sequence>
<gene>
    <name evidence="4" type="ORF">LSALG_LOCUS2144</name>
</gene>
<accession>A0AA35V3U3</accession>
<dbReference type="InterPro" id="IPR013087">
    <property type="entry name" value="Znf_C2H2_type"/>
</dbReference>
<feature type="domain" description="C2H2-type" evidence="3">
    <location>
        <begin position="11"/>
        <end position="33"/>
    </location>
</feature>
<dbReference type="Gene3D" id="3.30.160.60">
    <property type="entry name" value="Classic Zinc Finger"/>
    <property type="match status" value="1"/>
</dbReference>
<feature type="region of interest" description="Disordered" evidence="2">
    <location>
        <begin position="104"/>
        <end position="137"/>
    </location>
</feature>
<dbReference type="GO" id="GO:0008270">
    <property type="term" value="F:zinc ion binding"/>
    <property type="evidence" value="ECO:0007669"/>
    <property type="project" value="UniProtKB-KW"/>
</dbReference>
<protein>
    <recommendedName>
        <fullName evidence="3">C2H2-type domain-containing protein</fullName>
    </recommendedName>
</protein>
<keyword evidence="5" id="KW-1185">Reference proteome</keyword>
<dbReference type="PANTHER" id="PTHR46869">
    <property type="entry name" value="C2H2-LIKE ZINC FINGER PROTEIN"/>
    <property type="match status" value="1"/>
</dbReference>
<feature type="domain" description="C2H2-type" evidence="3">
    <location>
        <begin position="58"/>
        <end position="81"/>
    </location>
</feature>
<feature type="domain" description="C2H2-type" evidence="3">
    <location>
        <begin position="310"/>
        <end position="337"/>
    </location>
</feature>
<keyword evidence="1" id="KW-0863">Zinc-finger</keyword>
<dbReference type="SUPFAM" id="SSF57667">
    <property type="entry name" value="beta-beta-alpha zinc fingers"/>
    <property type="match status" value="1"/>
</dbReference>
<organism evidence="4 5">
    <name type="scientific">Lactuca saligna</name>
    <name type="common">Willowleaf lettuce</name>
    <dbReference type="NCBI Taxonomy" id="75948"/>
    <lineage>
        <taxon>Eukaryota</taxon>
        <taxon>Viridiplantae</taxon>
        <taxon>Streptophyta</taxon>
        <taxon>Embryophyta</taxon>
        <taxon>Tracheophyta</taxon>
        <taxon>Spermatophyta</taxon>
        <taxon>Magnoliopsida</taxon>
        <taxon>eudicotyledons</taxon>
        <taxon>Gunneridae</taxon>
        <taxon>Pentapetalae</taxon>
        <taxon>asterids</taxon>
        <taxon>campanulids</taxon>
        <taxon>Asterales</taxon>
        <taxon>Asteraceae</taxon>
        <taxon>Cichorioideae</taxon>
        <taxon>Cichorieae</taxon>
        <taxon>Lactucinae</taxon>
        <taxon>Lactuca</taxon>
    </lineage>
</organism>
<reference evidence="4" key="1">
    <citation type="submission" date="2023-04" db="EMBL/GenBank/DDBJ databases">
        <authorList>
            <person name="Vijverberg K."/>
            <person name="Xiong W."/>
            <person name="Schranz E."/>
        </authorList>
    </citation>
    <scope>NUCLEOTIDE SEQUENCE</scope>
</reference>
<dbReference type="InterPro" id="IPR036236">
    <property type="entry name" value="Znf_C2H2_sf"/>
</dbReference>
<dbReference type="PROSITE" id="PS00028">
    <property type="entry name" value="ZINC_FINGER_C2H2_1"/>
    <property type="match status" value="4"/>
</dbReference>
<keyword evidence="1" id="KW-0862">Zinc</keyword>
<evidence type="ECO:0000313" key="5">
    <source>
        <dbReference type="Proteomes" id="UP001177003"/>
    </source>
</evidence>
<evidence type="ECO:0000259" key="3">
    <source>
        <dbReference type="PROSITE" id="PS50157"/>
    </source>
</evidence>
<dbReference type="SMART" id="SM00355">
    <property type="entry name" value="ZnF_C2H2"/>
    <property type="match status" value="4"/>
</dbReference>
<dbReference type="PROSITE" id="PS50157">
    <property type="entry name" value="ZINC_FINGER_C2H2_2"/>
    <property type="match status" value="4"/>
</dbReference>
<proteinExistence type="predicted"/>
<dbReference type="PANTHER" id="PTHR46869:SF14">
    <property type="entry name" value="ZINC FINGER, C2H2-LIKE PROTEIN-RELATED"/>
    <property type="match status" value="1"/>
</dbReference>
<evidence type="ECO:0000256" key="2">
    <source>
        <dbReference type="SAM" id="MobiDB-lite"/>
    </source>
</evidence>
<dbReference type="EMBL" id="OX465086">
    <property type="protein sequence ID" value="CAI9261354.1"/>
    <property type="molecule type" value="Genomic_DNA"/>
</dbReference>
<keyword evidence="1" id="KW-0479">Metal-binding</keyword>
<dbReference type="Pfam" id="PF13912">
    <property type="entry name" value="zf-C2H2_6"/>
    <property type="match status" value="4"/>
</dbReference>
<feature type="domain" description="C2H2-type" evidence="3">
    <location>
        <begin position="229"/>
        <end position="256"/>
    </location>
</feature>
<dbReference type="Proteomes" id="UP001177003">
    <property type="component" value="Chromosome 0"/>
</dbReference>
<evidence type="ECO:0000313" key="4">
    <source>
        <dbReference type="EMBL" id="CAI9261354.1"/>
    </source>
</evidence>
<evidence type="ECO:0000256" key="1">
    <source>
        <dbReference type="PROSITE-ProRule" id="PRU00042"/>
    </source>
</evidence>